<organism evidence="2 3">
    <name type="scientific">Acinetobacter bereziniae</name>
    <name type="common">Acinetobacter genomosp. 10</name>
    <dbReference type="NCBI Taxonomy" id="106648"/>
    <lineage>
        <taxon>Bacteria</taxon>
        <taxon>Pseudomonadati</taxon>
        <taxon>Pseudomonadota</taxon>
        <taxon>Gammaproteobacteria</taxon>
        <taxon>Moraxellales</taxon>
        <taxon>Moraxellaceae</taxon>
        <taxon>Acinetobacter</taxon>
    </lineage>
</organism>
<feature type="chain" id="PRO_5039118519" evidence="1">
    <location>
        <begin position="22"/>
        <end position="313"/>
    </location>
</feature>
<reference evidence="2" key="1">
    <citation type="submission" date="2022-02" db="EMBL/GenBank/DDBJ databases">
        <title>Characterization of Tn125 harboring carbapenem-resistant Acinetobacter bereziniae clinical isolates.</title>
        <authorList>
            <person name="Wong N.-K."/>
            <person name="Pan Q."/>
        </authorList>
    </citation>
    <scope>NUCLEOTIDE SEQUENCE</scope>
    <source>
        <strain evidence="2">GD03393</strain>
    </source>
</reference>
<feature type="signal peptide" evidence="1">
    <location>
        <begin position="1"/>
        <end position="21"/>
    </location>
</feature>
<evidence type="ECO:0000313" key="2">
    <source>
        <dbReference type="EMBL" id="UUN97287.1"/>
    </source>
</evidence>
<gene>
    <name evidence="2" type="ORF">I9054_018395</name>
</gene>
<name>A0A9E7PAZ5_ACIBZ</name>
<evidence type="ECO:0000313" key="3">
    <source>
        <dbReference type="Proteomes" id="UP000644140"/>
    </source>
</evidence>
<accession>A0A9E7PAZ5</accession>
<protein>
    <submittedName>
        <fullName evidence="2">Uncharacterized protein</fullName>
    </submittedName>
</protein>
<dbReference type="AlphaFoldDB" id="A0A9E7PAZ5"/>
<keyword evidence="1" id="KW-0732">Signal</keyword>
<dbReference type="RefSeq" id="WP_227560643.1">
    <property type="nucleotide sequence ID" value="NZ_CP092085.1"/>
</dbReference>
<dbReference type="Proteomes" id="UP000644140">
    <property type="component" value="Chromosome"/>
</dbReference>
<proteinExistence type="predicted"/>
<evidence type="ECO:0000256" key="1">
    <source>
        <dbReference type="SAM" id="SignalP"/>
    </source>
</evidence>
<dbReference type="EMBL" id="CP092085">
    <property type="protein sequence ID" value="UUN97287.1"/>
    <property type="molecule type" value="Genomic_DNA"/>
</dbReference>
<sequence>MFKIKILCLTFLSLGMAVTHADFTHLQSMSDEQLSETTGQALMSLSYIAPTDATNLEAKRVNGDTNIGFYKLGLEAELEINANIRKLQLGCGGVNGANDCDIDINNLSLSGFGNTNNERVSSSAKLTNPFLEFAIKNPQSASQREIIGLRLSAEKALGLLTVGTNNDVPNGINTLSGYMVVNGYGNATTKDGVFGLKSGETVSTTANVDILSILCTSGCGPNVGLQAGYGKGTSGSNTGLKIPSMVAPFTVNGAVVQGNRLKSADVMAKANIPDIPITSNSGQLGVSLNNSVCVIFLVCVRDTFIKLNTTLSG</sequence>